<dbReference type="Gene3D" id="3.30.2010.10">
    <property type="entry name" value="Metalloproteases ('zincins'), catalytic domain"/>
    <property type="match status" value="1"/>
</dbReference>
<feature type="transmembrane region" description="Helical" evidence="1">
    <location>
        <begin position="149"/>
        <end position="170"/>
    </location>
</feature>
<dbReference type="RefSeq" id="WP_136665723.1">
    <property type="nucleotide sequence ID" value="NZ_RFLV01000004.1"/>
</dbReference>
<proteinExistence type="predicted"/>
<dbReference type="AlphaFoldDB" id="A0A4T1ZWI0"/>
<dbReference type="CDD" id="cd07328">
    <property type="entry name" value="M48_Ste24p_like"/>
    <property type="match status" value="1"/>
</dbReference>
<dbReference type="OrthoDB" id="9789270at2"/>
<keyword evidence="1" id="KW-0472">Membrane</keyword>
<reference evidence="2 3" key="1">
    <citation type="submission" date="2018-10" db="EMBL/GenBank/DDBJ databases">
        <title>Pseudomonas leptonychotis sp. nov., isolated from Weddell seals in Antarctica.</title>
        <authorList>
            <person name="Novakova D."/>
            <person name="Svec P."/>
            <person name="Kralova S."/>
            <person name="Kristofova L."/>
            <person name="Zeman M."/>
            <person name="Pantucek R."/>
            <person name="Maslanova I."/>
            <person name="Sedlacek I."/>
        </authorList>
    </citation>
    <scope>NUCLEOTIDE SEQUENCE [LARGE SCALE GENOMIC DNA]</scope>
    <source>
        <strain evidence="2 3">CCM 8849</strain>
    </source>
</reference>
<feature type="transmembrane region" description="Helical" evidence="1">
    <location>
        <begin position="104"/>
        <end position="137"/>
    </location>
</feature>
<name>A0A4T1ZWI0_9PSED</name>
<comment type="caution">
    <text evidence="2">The sequence shown here is derived from an EMBL/GenBank/DDBJ whole genome shotgun (WGS) entry which is preliminary data.</text>
</comment>
<gene>
    <name evidence="2" type="ORF">D8779_17355</name>
</gene>
<organism evidence="2 3">
    <name type="scientific">Pseudomonas leptonychotis</name>
    <dbReference type="NCBI Taxonomy" id="2448482"/>
    <lineage>
        <taxon>Bacteria</taxon>
        <taxon>Pseudomonadati</taxon>
        <taxon>Pseudomonadota</taxon>
        <taxon>Gammaproteobacteria</taxon>
        <taxon>Pseudomonadales</taxon>
        <taxon>Pseudomonadaceae</taxon>
        <taxon>Pseudomonas</taxon>
    </lineage>
</organism>
<dbReference type="EMBL" id="RFLV01000004">
    <property type="protein sequence ID" value="TIH07266.1"/>
    <property type="molecule type" value="Genomic_DNA"/>
</dbReference>
<dbReference type="Proteomes" id="UP000307541">
    <property type="component" value="Unassembled WGS sequence"/>
</dbReference>
<accession>A0A4T1ZWI0</accession>
<evidence type="ECO:0000256" key="1">
    <source>
        <dbReference type="SAM" id="Phobius"/>
    </source>
</evidence>
<keyword evidence="3" id="KW-1185">Reference proteome</keyword>
<evidence type="ECO:0000313" key="3">
    <source>
        <dbReference type="Proteomes" id="UP000307541"/>
    </source>
</evidence>
<keyword evidence="1" id="KW-1133">Transmembrane helix</keyword>
<sequence length="780" mass="88195">MSFRVVLSGRALPGYTPEQIAQHLQTQLKFSEAQVQALLPPARRVVKSGLDQPGAQRWCSRLQQAGLAVSVEEVAAPAAVDPLTVLQELAQKGLKRARPSPAYALQLFLVTLCCLLVPTLYAGLVIGLGVGLAWYLMHIHEYLGGLRNIWLLLCIYGVPAISGGILLLFMARPFFLPNRRGDEPLELDLACEPRLQLVISQLCQAIGLRPPVAVQLSNEVNASVHFENGWSGFFSGRKVLTIGMPLVAGMSVQQFVGVLGHEFGHFAQRLGMRCNFLVNSVNAWLDVRSYDRDPWDDRLQEWLEDDPWWILQLAVWVAQQGIELSRLLMRGCFWLSFRLSRSLSRQMEFDADRYESLLAGSAAFRGSALQLRSLSWAWREVDQQNSRTWRERRLLRDMPQATAEKTSSMSQATLQQMEQSLDEGSTRYWHTHPADLARIQHSEALQAPGYLHDARPAAVLFEHFSQHCQSVTEAYYAELGLEYDEQQLQDSQQIFQISAQREEALDQLWEWTGRQWRSLPWLALHQPVQAAHATLGWQAVIDELRRLSPEITQAWTQAETQEDQRVALAWCGELQRNGVNSRLSDNEAFDASKHLPLYQQIDGGKTPAQLQLLQAASLYRRRLELSLAGASTALRDTARLALQLSKLYVDYARLLEARELAERFLDWHQQTPDSLTERLSQDALSRYQDLALRLLKAADQIPQTLLDGTTLGGYLRLRCPRLNAQAGEPVEFLRNSATLIDSLAYAHRRAMADLASYSLQREQERGLRGIRLVLKVAQAV</sequence>
<keyword evidence="1" id="KW-0812">Transmembrane</keyword>
<protein>
    <submittedName>
        <fullName evidence="2">Peptidase</fullName>
    </submittedName>
</protein>
<evidence type="ECO:0000313" key="2">
    <source>
        <dbReference type="EMBL" id="TIH07266.1"/>
    </source>
</evidence>